<dbReference type="PANTHER" id="PTHR24366">
    <property type="entry name" value="IG(IMMUNOGLOBULIN) AND LRR(LEUCINE RICH REPEAT) DOMAINS"/>
    <property type="match status" value="1"/>
</dbReference>
<keyword evidence="8" id="KW-1185">Reference proteome</keyword>
<dbReference type="Pfam" id="PF13855">
    <property type="entry name" value="LRR_8"/>
    <property type="match status" value="3"/>
</dbReference>
<feature type="transmembrane region" description="Helical" evidence="5">
    <location>
        <begin position="618"/>
        <end position="639"/>
    </location>
</feature>
<dbReference type="Gene3D" id="2.60.40.10">
    <property type="entry name" value="Immunoglobulins"/>
    <property type="match status" value="1"/>
</dbReference>
<evidence type="ECO:0000256" key="3">
    <source>
        <dbReference type="ARBA" id="ARBA00022737"/>
    </source>
</evidence>
<keyword evidence="3" id="KW-0677">Repeat</keyword>
<dbReference type="PRINTS" id="PR00019">
    <property type="entry name" value="LEURICHRPT"/>
</dbReference>
<keyword evidence="4" id="KW-1015">Disulfide bond</keyword>
<evidence type="ECO:0000256" key="2">
    <source>
        <dbReference type="ARBA" id="ARBA00022729"/>
    </source>
</evidence>
<dbReference type="InterPro" id="IPR001611">
    <property type="entry name" value="Leu-rich_rpt"/>
</dbReference>
<keyword evidence="5" id="KW-1133">Transmembrane helix</keyword>
<dbReference type="SUPFAM" id="SSF52058">
    <property type="entry name" value="L domain-like"/>
    <property type="match status" value="1"/>
</dbReference>
<keyword evidence="2 6" id="KW-0732">Signal</keyword>
<dbReference type="Gene3D" id="3.80.10.10">
    <property type="entry name" value="Ribonuclease Inhibitor"/>
    <property type="match status" value="2"/>
</dbReference>
<dbReference type="InterPro" id="IPR013783">
    <property type="entry name" value="Ig-like_fold"/>
</dbReference>
<feature type="signal peptide" evidence="6">
    <location>
        <begin position="1"/>
        <end position="15"/>
    </location>
</feature>
<dbReference type="WBParaSite" id="ALUE_0000275101-mRNA-1">
    <property type="protein sequence ID" value="ALUE_0000275101-mRNA-1"/>
    <property type="gene ID" value="ALUE_0000275101"/>
</dbReference>
<evidence type="ECO:0000256" key="1">
    <source>
        <dbReference type="ARBA" id="ARBA00022614"/>
    </source>
</evidence>
<keyword evidence="5" id="KW-0812">Transmembrane</keyword>
<evidence type="ECO:0000256" key="5">
    <source>
        <dbReference type="SAM" id="Phobius"/>
    </source>
</evidence>
<dbReference type="InterPro" id="IPR032675">
    <property type="entry name" value="LRR_dom_sf"/>
</dbReference>
<keyword evidence="5" id="KW-0472">Membrane</keyword>
<protein>
    <submittedName>
        <fullName evidence="9">Ig-like domain-containing protein</fullName>
    </submittedName>
</protein>
<dbReference type="Proteomes" id="UP000036681">
    <property type="component" value="Unplaced"/>
</dbReference>
<dbReference type="InterPro" id="IPR003599">
    <property type="entry name" value="Ig_sub"/>
</dbReference>
<evidence type="ECO:0000256" key="6">
    <source>
        <dbReference type="SAM" id="SignalP"/>
    </source>
</evidence>
<proteinExistence type="predicted"/>
<evidence type="ECO:0000259" key="7">
    <source>
        <dbReference type="PROSITE" id="PS50835"/>
    </source>
</evidence>
<name>A0A9J2NYY1_ASCLU</name>
<evidence type="ECO:0000313" key="8">
    <source>
        <dbReference type="Proteomes" id="UP000036681"/>
    </source>
</evidence>
<feature type="chain" id="PRO_5039890052" evidence="6">
    <location>
        <begin position="16"/>
        <end position="760"/>
    </location>
</feature>
<dbReference type="PANTHER" id="PTHR24366:SF96">
    <property type="entry name" value="LEUCINE RICH REPEAT CONTAINING 53"/>
    <property type="match status" value="1"/>
</dbReference>
<feature type="domain" description="Ig-like" evidence="7">
    <location>
        <begin position="385"/>
        <end position="509"/>
    </location>
</feature>
<dbReference type="SUPFAM" id="SSF48726">
    <property type="entry name" value="Immunoglobulin"/>
    <property type="match status" value="1"/>
</dbReference>
<sequence length="760" mass="84826">MLQLLILALYTGVQAQQNEHCPHGCSCVDSSEVFCSSSTAVDEIFALSFGDYFQNGLRKLSIVNTSIPDPIALPLFRKLQHLDLSGDALTSFNTPQQSTFPSVVTLILRSNKFKFLKRDAFLMFPNIETIDLSHNELSQIDWEAFRLFKLRRLLLAHNKLLGINEHMLRFTTGLEFLDLSYNRLSGVQSSNFFAAQKLKAINFAHNVIRRFAYDSFSPLYQLERLDLSFNELTSVPGGDLRQFVGLRTLRLDGNYFSRIELSISKCATLRLVESNAFSSLPSLQSVDLSENSNLVFISPHAFANNTMLRSVNVSKAALETLPTALLASASSVKLGSNPLQCGCLKAAVSLYGARIEDVNEANCSTLSGVVKRLSDLSGAAENCRPEPILPFGDILSASVGELFSMYCASREATDILSWRFPNGTDIPTDPKATTTFTKFVDVSEFLNTPIHATAPHGHHFSPQTLLLRPRISVTSEQLRFDAVFADDSGEYRCSVRRGSHISHRAIRLNVMKPTIILYALEVGSHYVTLAWNDSLRIKATDRIHLLLHVKDATGLASRTIQLSVHNPWFSYNVMRLKPSQNYTFCLCYSMQDYGRERVLFETCADITTSPNLSFLDSVSLPALLILTVISFALFALFCFRNIYLRFHIWQQQKYRSRMNQSISGQCFFSSSSSGRHPSLSVTYENQLQTTSWFSGGTLPSACSKWEALSMEPSAMIGTASPSECFPLSSRISFTNLFTCPRRISCLLVGVVVVCIRHSVL</sequence>
<dbReference type="AlphaFoldDB" id="A0A9J2NYY1"/>
<reference evidence="9" key="1">
    <citation type="submission" date="2023-03" db="UniProtKB">
        <authorList>
            <consortium name="WormBaseParasite"/>
        </authorList>
    </citation>
    <scope>IDENTIFICATION</scope>
</reference>
<dbReference type="PROSITE" id="PS50835">
    <property type="entry name" value="IG_LIKE"/>
    <property type="match status" value="1"/>
</dbReference>
<dbReference type="SMART" id="SM00369">
    <property type="entry name" value="LRR_TYP"/>
    <property type="match status" value="6"/>
</dbReference>
<evidence type="ECO:0000256" key="4">
    <source>
        <dbReference type="ARBA" id="ARBA00023157"/>
    </source>
</evidence>
<dbReference type="InterPro" id="IPR036179">
    <property type="entry name" value="Ig-like_dom_sf"/>
</dbReference>
<organism evidence="8 9">
    <name type="scientific">Ascaris lumbricoides</name>
    <name type="common">Giant roundworm</name>
    <dbReference type="NCBI Taxonomy" id="6252"/>
    <lineage>
        <taxon>Eukaryota</taxon>
        <taxon>Metazoa</taxon>
        <taxon>Ecdysozoa</taxon>
        <taxon>Nematoda</taxon>
        <taxon>Chromadorea</taxon>
        <taxon>Rhabditida</taxon>
        <taxon>Spirurina</taxon>
        <taxon>Ascaridomorpha</taxon>
        <taxon>Ascaridoidea</taxon>
        <taxon>Ascarididae</taxon>
        <taxon>Ascaris</taxon>
    </lineage>
</organism>
<dbReference type="SMART" id="SM00409">
    <property type="entry name" value="IG"/>
    <property type="match status" value="1"/>
</dbReference>
<dbReference type="InterPro" id="IPR003591">
    <property type="entry name" value="Leu-rich_rpt_typical-subtyp"/>
</dbReference>
<evidence type="ECO:0000313" key="9">
    <source>
        <dbReference type="WBParaSite" id="ALUE_0000275101-mRNA-1"/>
    </source>
</evidence>
<dbReference type="PROSITE" id="PS51450">
    <property type="entry name" value="LRR"/>
    <property type="match status" value="1"/>
</dbReference>
<dbReference type="InterPro" id="IPR007110">
    <property type="entry name" value="Ig-like_dom"/>
</dbReference>
<accession>A0A9J2NYY1</accession>
<keyword evidence="1" id="KW-0433">Leucine-rich repeat</keyword>